<dbReference type="CDD" id="cd12148">
    <property type="entry name" value="fungal_TF_MHR"/>
    <property type="match status" value="1"/>
</dbReference>
<feature type="region of interest" description="Disordered" evidence="3">
    <location>
        <begin position="604"/>
        <end position="624"/>
    </location>
</feature>
<dbReference type="GO" id="GO:0000981">
    <property type="term" value="F:DNA-binding transcription factor activity, RNA polymerase II-specific"/>
    <property type="evidence" value="ECO:0007669"/>
    <property type="project" value="InterPro"/>
</dbReference>
<sequence>MSAPAASSRKGRPIAKRACDCCRLRKTQCSFGPDNADVCGKCLAAGVPCTFLQDRRQRGPVSRRLAQFREAVAAGTPAESKHHPSPTSSGPSPDAASPHQSSISSSVAQDHHHGSPSASRASPLPLPLGAISVEHLVPEPLFLKILQDFQDRIYPSLPLVHLPYLRHAVSQRLYQTDGAFQRLCFALCAVTVASVPRKFGQYSQGAYADIAEMVDKACQLVLLSRLSSVASWQNKAIHDYMVVPALLAIATLYAGLNSAAWTYASEAIQFLRTLRLYRKESYAALDPVTAEICKRAFWTLYIIQIHDRMGFVHPHTGLGYDPLHTDWEFLLAVDDHAGQKDTKETIVLAGFVVVNKIFLSVADLLSEVFPGQPPPCVLPLDKLGFGDFANQSLFEHEPEQSSPSRKLRSFLLVQHRLRTILQNLPPLLRPLPQTVRSPTFVTRERHGGLEHESTSDVRAMDGSLRNGYFSRSGTPPDEAEIMAAQMEVSWANIQVTSLFIQSIFLEICISSLQNENGGSATGPAMTMEAASPMSLVSSSSMQQSAASDPGLRTKLQDFRERIARDLLEAVNACSLATLESNGLSMIVKIREIAATMLDAKDAGLTEDKNGGSSSSSSQPDFEAQEKRQWYVQQFVDVLARLDYASQQGSYPAGGSARSPVQSR</sequence>
<keyword evidence="6" id="KW-1185">Reference proteome</keyword>
<dbReference type="AlphaFoldDB" id="A0A136JAI8"/>
<dbReference type="SMART" id="SM00066">
    <property type="entry name" value="GAL4"/>
    <property type="match status" value="1"/>
</dbReference>
<reference evidence="6" key="1">
    <citation type="submission" date="2016-02" db="EMBL/GenBank/DDBJ databases">
        <title>Draft genome sequence of Microdochium bolleyi, a fungal endophyte of beachgrass.</title>
        <authorList>
            <consortium name="DOE Joint Genome Institute"/>
            <person name="David A.S."/>
            <person name="May G."/>
            <person name="Haridas S."/>
            <person name="Lim J."/>
            <person name="Wang M."/>
            <person name="Labutti K."/>
            <person name="Lipzen A."/>
            <person name="Barry K."/>
            <person name="Grigoriev I.V."/>
        </authorList>
    </citation>
    <scope>NUCLEOTIDE SEQUENCE [LARGE SCALE GENOMIC DNA]</scope>
    <source>
        <strain evidence="6">J235TASD1</strain>
    </source>
</reference>
<feature type="region of interest" description="Disordered" evidence="3">
    <location>
        <begin position="73"/>
        <end position="121"/>
    </location>
</feature>
<dbReference type="EMBL" id="KQ964247">
    <property type="protein sequence ID" value="KXJ94170.1"/>
    <property type="molecule type" value="Genomic_DNA"/>
</dbReference>
<dbReference type="Pfam" id="PF04082">
    <property type="entry name" value="Fungal_trans"/>
    <property type="match status" value="1"/>
</dbReference>
<organism evidence="5 6">
    <name type="scientific">Microdochium bolleyi</name>
    <dbReference type="NCBI Taxonomy" id="196109"/>
    <lineage>
        <taxon>Eukaryota</taxon>
        <taxon>Fungi</taxon>
        <taxon>Dikarya</taxon>
        <taxon>Ascomycota</taxon>
        <taxon>Pezizomycotina</taxon>
        <taxon>Sordariomycetes</taxon>
        <taxon>Xylariomycetidae</taxon>
        <taxon>Xylariales</taxon>
        <taxon>Microdochiaceae</taxon>
        <taxon>Microdochium</taxon>
    </lineage>
</organism>
<feature type="domain" description="Zn(2)-C6 fungal-type" evidence="4">
    <location>
        <begin position="18"/>
        <end position="51"/>
    </location>
</feature>
<feature type="compositionally biased region" description="Low complexity" evidence="3">
    <location>
        <begin position="85"/>
        <end position="106"/>
    </location>
</feature>
<evidence type="ECO:0000259" key="4">
    <source>
        <dbReference type="PROSITE" id="PS50048"/>
    </source>
</evidence>
<dbReference type="PANTHER" id="PTHR31668">
    <property type="entry name" value="GLUCOSE TRANSPORT TRANSCRIPTION REGULATOR RGT1-RELATED-RELATED"/>
    <property type="match status" value="1"/>
</dbReference>
<dbReference type="OrthoDB" id="39175at2759"/>
<dbReference type="Proteomes" id="UP000070501">
    <property type="component" value="Unassembled WGS sequence"/>
</dbReference>
<dbReference type="InParanoid" id="A0A136JAI8"/>
<dbReference type="InterPro" id="IPR007219">
    <property type="entry name" value="XnlR_reg_dom"/>
</dbReference>
<dbReference type="GO" id="GO:0008270">
    <property type="term" value="F:zinc ion binding"/>
    <property type="evidence" value="ECO:0007669"/>
    <property type="project" value="InterPro"/>
</dbReference>
<proteinExistence type="predicted"/>
<dbReference type="Gene3D" id="4.10.240.10">
    <property type="entry name" value="Zn(2)-C6 fungal-type DNA-binding domain"/>
    <property type="match status" value="1"/>
</dbReference>
<evidence type="ECO:0000256" key="2">
    <source>
        <dbReference type="ARBA" id="ARBA00023242"/>
    </source>
</evidence>
<dbReference type="STRING" id="196109.A0A136JAI8"/>
<dbReference type="PROSITE" id="PS00463">
    <property type="entry name" value="ZN2_CY6_FUNGAL_1"/>
    <property type="match status" value="1"/>
</dbReference>
<accession>A0A136JAI8</accession>
<dbReference type="InterPro" id="IPR036864">
    <property type="entry name" value="Zn2-C6_fun-type_DNA-bd_sf"/>
</dbReference>
<dbReference type="PROSITE" id="PS50048">
    <property type="entry name" value="ZN2_CY6_FUNGAL_2"/>
    <property type="match status" value="1"/>
</dbReference>
<evidence type="ECO:0000313" key="5">
    <source>
        <dbReference type="EMBL" id="KXJ94170.1"/>
    </source>
</evidence>
<dbReference type="CDD" id="cd00067">
    <property type="entry name" value="GAL4"/>
    <property type="match status" value="1"/>
</dbReference>
<dbReference type="InterPro" id="IPR001138">
    <property type="entry name" value="Zn2Cys6_DnaBD"/>
</dbReference>
<evidence type="ECO:0000256" key="3">
    <source>
        <dbReference type="SAM" id="MobiDB-lite"/>
    </source>
</evidence>
<keyword evidence="2" id="KW-0539">Nucleus</keyword>
<evidence type="ECO:0000256" key="1">
    <source>
        <dbReference type="ARBA" id="ARBA00022723"/>
    </source>
</evidence>
<evidence type="ECO:0000313" key="6">
    <source>
        <dbReference type="Proteomes" id="UP000070501"/>
    </source>
</evidence>
<protein>
    <recommendedName>
        <fullName evidence="4">Zn(2)-C6 fungal-type domain-containing protein</fullName>
    </recommendedName>
</protein>
<gene>
    <name evidence="5" type="ORF">Micbo1qcDRAFT_231719</name>
</gene>
<dbReference type="SUPFAM" id="SSF57701">
    <property type="entry name" value="Zn2/Cys6 DNA-binding domain"/>
    <property type="match status" value="1"/>
</dbReference>
<dbReference type="PANTHER" id="PTHR31668:SF30">
    <property type="entry name" value="ZN(II)2CYS6 TRANSCRIPTION FACTOR (EUROFUNG)"/>
    <property type="match status" value="1"/>
</dbReference>
<dbReference type="InterPro" id="IPR050797">
    <property type="entry name" value="Carb_Metab_Trans_Reg"/>
</dbReference>
<name>A0A136JAI8_9PEZI</name>
<keyword evidence="1" id="KW-0479">Metal-binding</keyword>
<dbReference type="Pfam" id="PF00172">
    <property type="entry name" value="Zn_clus"/>
    <property type="match status" value="1"/>
</dbReference>